<dbReference type="Pfam" id="PF22562">
    <property type="entry name" value="UBA_7"/>
    <property type="match status" value="1"/>
</dbReference>
<dbReference type="RefSeq" id="XP_048138349.1">
    <property type="nucleotide sequence ID" value="XM_048282392.1"/>
</dbReference>
<dbReference type="SMART" id="SM00580">
    <property type="entry name" value="PUG"/>
    <property type="match status" value="1"/>
</dbReference>
<dbReference type="CDD" id="cd10461">
    <property type="entry name" value="PUB_UBA_plant"/>
    <property type="match status" value="1"/>
</dbReference>
<evidence type="ECO:0000313" key="3">
    <source>
        <dbReference type="Proteomes" id="UP000827889"/>
    </source>
</evidence>
<accession>A0ABM3HP13</accession>
<dbReference type="PANTHER" id="PTHR46713:SF1">
    <property type="entry name" value="F13M7.16 PROTEIN"/>
    <property type="match status" value="1"/>
</dbReference>
<dbReference type="GeneID" id="115742456"/>
<proteinExistence type="predicted"/>
<reference evidence="4" key="1">
    <citation type="submission" date="2025-08" db="UniProtKB">
        <authorList>
            <consortium name="RefSeq"/>
        </authorList>
    </citation>
    <scope>IDENTIFICATION</scope>
    <source>
        <tissue evidence="4">Leaf</tissue>
    </source>
</reference>
<dbReference type="CDD" id="cd14290">
    <property type="entry name" value="UBA_PUB_plant"/>
    <property type="match status" value="1"/>
</dbReference>
<dbReference type="Proteomes" id="UP000827889">
    <property type="component" value="Chromosome 7"/>
</dbReference>
<evidence type="ECO:0000256" key="1">
    <source>
        <dbReference type="SAM" id="MobiDB-lite"/>
    </source>
</evidence>
<dbReference type="InterPro" id="IPR009060">
    <property type="entry name" value="UBA-like_sf"/>
</dbReference>
<feature type="region of interest" description="Disordered" evidence="1">
    <location>
        <begin position="87"/>
        <end position="107"/>
    </location>
</feature>
<dbReference type="InterPro" id="IPR015940">
    <property type="entry name" value="UBA"/>
</dbReference>
<dbReference type="SUPFAM" id="SSF143503">
    <property type="entry name" value="PUG domain-like"/>
    <property type="match status" value="1"/>
</dbReference>
<evidence type="ECO:0000313" key="4">
    <source>
        <dbReference type="RefSeq" id="XP_048138349.1"/>
    </source>
</evidence>
<feature type="domain" description="UBA" evidence="2">
    <location>
        <begin position="7"/>
        <end position="48"/>
    </location>
</feature>
<dbReference type="InterPro" id="IPR036339">
    <property type="entry name" value="PUB-like_dom_sf"/>
</dbReference>
<gene>
    <name evidence="4" type="primary">LOC115742456</name>
</gene>
<protein>
    <submittedName>
        <fullName evidence="4">UBX domain-containing protein 1-like</fullName>
    </submittedName>
</protein>
<dbReference type="Gene3D" id="1.20.58.2190">
    <property type="match status" value="1"/>
</dbReference>
<organism evidence="3 4">
    <name type="scientific">Rhodamnia argentea</name>
    <dbReference type="NCBI Taxonomy" id="178133"/>
    <lineage>
        <taxon>Eukaryota</taxon>
        <taxon>Viridiplantae</taxon>
        <taxon>Streptophyta</taxon>
        <taxon>Embryophyta</taxon>
        <taxon>Tracheophyta</taxon>
        <taxon>Spermatophyta</taxon>
        <taxon>Magnoliopsida</taxon>
        <taxon>eudicotyledons</taxon>
        <taxon>Gunneridae</taxon>
        <taxon>Pentapetalae</taxon>
        <taxon>rosids</taxon>
        <taxon>malvids</taxon>
        <taxon>Myrtales</taxon>
        <taxon>Myrtaceae</taxon>
        <taxon>Myrtoideae</taxon>
        <taxon>Myrteae</taxon>
        <taxon>Australasian group</taxon>
        <taxon>Rhodamnia</taxon>
    </lineage>
</organism>
<dbReference type="Pfam" id="PF09409">
    <property type="entry name" value="PUB"/>
    <property type="match status" value="1"/>
</dbReference>
<dbReference type="PROSITE" id="PS50030">
    <property type="entry name" value="UBA"/>
    <property type="match status" value="1"/>
</dbReference>
<keyword evidence="3" id="KW-1185">Reference proteome</keyword>
<sequence>MAMAVPVVNRKLLEELEAMGFSPEQATRALHFSGNSSTEAAIDWIVDHQNDPDLDQMPRVSIDIDIEAPEPTFVTEEMIMGAQELRDRAEEKKKEKKNSQRETEKERIRAGKELLEAKTIAEENERKRYVAVKKAEKEEARRAKERILRKLQNDMVERRRKLGLPPETPAAVKPSLPFEDNRRTSGVSYVTKADQMRECLRSLKRNHKDEDARVKRAFQTLLIYVGNVVKNPDNEKFRRIRLSNPVFQSRVGSLEGGVEFLELCGFEKIEGARFLFLLRDKVDLAVLNLAGTQLKSALTNPFFGLLEK</sequence>
<dbReference type="PANTHER" id="PTHR46713">
    <property type="entry name" value="F13M7.16 PROTEIN"/>
    <property type="match status" value="1"/>
</dbReference>
<name>A0ABM3HP13_9MYRT</name>
<dbReference type="InterPro" id="IPR018997">
    <property type="entry name" value="PUB_domain"/>
</dbReference>
<dbReference type="SUPFAM" id="SSF46934">
    <property type="entry name" value="UBA-like"/>
    <property type="match status" value="1"/>
</dbReference>
<dbReference type="Gene3D" id="1.10.8.10">
    <property type="entry name" value="DNA helicase RuvA subunit, C-terminal domain"/>
    <property type="match status" value="1"/>
</dbReference>
<evidence type="ECO:0000259" key="2">
    <source>
        <dbReference type="PROSITE" id="PS50030"/>
    </source>
</evidence>
<dbReference type="SMART" id="SM00165">
    <property type="entry name" value="UBA"/>
    <property type="match status" value="1"/>
</dbReference>